<evidence type="ECO:0000313" key="2">
    <source>
        <dbReference type="Proteomes" id="UP001209540"/>
    </source>
</evidence>
<dbReference type="AlphaFoldDB" id="A0AAD5KH60"/>
<feature type="non-terminal residue" evidence="1">
    <location>
        <position position="1"/>
    </location>
</feature>
<comment type="caution">
    <text evidence="1">The sequence shown here is derived from an EMBL/GenBank/DDBJ whole genome shotgun (WGS) entry which is preliminary data.</text>
</comment>
<protein>
    <submittedName>
        <fullName evidence="1">Uncharacterized protein</fullName>
    </submittedName>
</protein>
<gene>
    <name evidence="1" type="ORF">BDA99DRAFT_421240</name>
</gene>
<keyword evidence="2" id="KW-1185">Reference proteome</keyword>
<reference evidence="1" key="2">
    <citation type="submission" date="2023-02" db="EMBL/GenBank/DDBJ databases">
        <authorList>
            <consortium name="DOE Joint Genome Institute"/>
            <person name="Mondo S.J."/>
            <person name="Chang Y."/>
            <person name="Wang Y."/>
            <person name="Ahrendt S."/>
            <person name="Andreopoulos W."/>
            <person name="Barry K."/>
            <person name="Beard J."/>
            <person name="Benny G.L."/>
            <person name="Blankenship S."/>
            <person name="Bonito G."/>
            <person name="Cuomo C."/>
            <person name="Desiro A."/>
            <person name="Gervers K.A."/>
            <person name="Hundley H."/>
            <person name="Kuo A."/>
            <person name="LaButti K."/>
            <person name="Lang B.F."/>
            <person name="Lipzen A."/>
            <person name="O'Donnell K."/>
            <person name="Pangilinan J."/>
            <person name="Reynolds N."/>
            <person name="Sandor L."/>
            <person name="Smith M.W."/>
            <person name="Tsang A."/>
            <person name="Grigoriev I.V."/>
            <person name="Stajich J.E."/>
            <person name="Spatafora J.W."/>
        </authorList>
    </citation>
    <scope>NUCLEOTIDE SEQUENCE</scope>
    <source>
        <strain evidence="1">RSA 2281</strain>
    </source>
</reference>
<dbReference type="EMBL" id="JAIXMP010000007">
    <property type="protein sequence ID" value="KAI9270621.1"/>
    <property type="molecule type" value="Genomic_DNA"/>
</dbReference>
<dbReference type="Proteomes" id="UP001209540">
    <property type="component" value="Unassembled WGS sequence"/>
</dbReference>
<evidence type="ECO:0000313" key="1">
    <source>
        <dbReference type="EMBL" id="KAI9270621.1"/>
    </source>
</evidence>
<sequence>NESELDSMEDCYTVLKIVFRVPQYKGEQVCAESKAVREQNGKDYSKGGVFSTTHYIMGRKIDLLVSSNNQNIPSCEWKADNVTSNTIRKQ</sequence>
<organism evidence="1 2">
    <name type="scientific">Phascolomyces articulosus</name>
    <dbReference type="NCBI Taxonomy" id="60185"/>
    <lineage>
        <taxon>Eukaryota</taxon>
        <taxon>Fungi</taxon>
        <taxon>Fungi incertae sedis</taxon>
        <taxon>Mucoromycota</taxon>
        <taxon>Mucoromycotina</taxon>
        <taxon>Mucoromycetes</taxon>
        <taxon>Mucorales</taxon>
        <taxon>Lichtheimiaceae</taxon>
        <taxon>Phascolomyces</taxon>
    </lineage>
</organism>
<feature type="non-terminal residue" evidence="1">
    <location>
        <position position="90"/>
    </location>
</feature>
<accession>A0AAD5KH60</accession>
<reference evidence="1" key="1">
    <citation type="journal article" date="2022" name="IScience">
        <title>Evolution of zygomycete secretomes and the origins of terrestrial fungal ecologies.</title>
        <authorList>
            <person name="Chang Y."/>
            <person name="Wang Y."/>
            <person name="Mondo S."/>
            <person name="Ahrendt S."/>
            <person name="Andreopoulos W."/>
            <person name="Barry K."/>
            <person name="Beard J."/>
            <person name="Benny G.L."/>
            <person name="Blankenship S."/>
            <person name="Bonito G."/>
            <person name="Cuomo C."/>
            <person name="Desiro A."/>
            <person name="Gervers K.A."/>
            <person name="Hundley H."/>
            <person name="Kuo A."/>
            <person name="LaButti K."/>
            <person name="Lang B.F."/>
            <person name="Lipzen A."/>
            <person name="O'Donnell K."/>
            <person name="Pangilinan J."/>
            <person name="Reynolds N."/>
            <person name="Sandor L."/>
            <person name="Smith M.E."/>
            <person name="Tsang A."/>
            <person name="Grigoriev I.V."/>
            <person name="Stajich J.E."/>
            <person name="Spatafora J.W."/>
        </authorList>
    </citation>
    <scope>NUCLEOTIDE SEQUENCE</scope>
    <source>
        <strain evidence="1">RSA 2281</strain>
    </source>
</reference>
<name>A0AAD5KH60_9FUNG</name>
<proteinExistence type="predicted"/>